<evidence type="ECO:0000313" key="7">
    <source>
        <dbReference type="EMBL" id="PSK83855.1"/>
    </source>
</evidence>
<keyword evidence="7" id="KW-0670">Pyruvate</keyword>
<dbReference type="GO" id="GO:0044281">
    <property type="term" value="P:small molecule metabolic process"/>
    <property type="evidence" value="ECO:0007669"/>
    <property type="project" value="UniProtKB-ARBA"/>
</dbReference>
<dbReference type="EMBL" id="PYGC01000003">
    <property type="protein sequence ID" value="PSK83855.1"/>
    <property type="molecule type" value="Genomic_DNA"/>
</dbReference>
<comment type="caution">
    <text evidence="7">The sequence shown here is derived from an EMBL/GenBank/DDBJ whole genome shotgun (WGS) entry which is preliminary data.</text>
</comment>
<dbReference type="Gene3D" id="3.40.50.970">
    <property type="match status" value="2"/>
</dbReference>
<evidence type="ECO:0000259" key="5">
    <source>
        <dbReference type="Pfam" id="PF02775"/>
    </source>
</evidence>
<dbReference type="InterPro" id="IPR002880">
    <property type="entry name" value="Pyrv_Fd/Flavodoxin_OxRdtase_N"/>
</dbReference>
<dbReference type="Proteomes" id="UP000396862">
    <property type="component" value="Unassembled WGS sequence"/>
</dbReference>
<dbReference type="CDD" id="cd02008">
    <property type="entry name" value="TPP_IOR_alpha"/>
    <property type="match status" value="1"/>
</dbReference>
<keyword evidence="1 3" id="KW-0479">Metal-binding</keyword>
<accession>A0A2P8CFV6</accession>
<dbReference type="InterPro" id="IPR017721">
    <property type="entry name" value="IorA"/>
</dbReference>
<keyword evidence="3" id="KW-0408">Iron</keyword>
<name>A0A2P8CFV6_9BACT</name>
<gene>
    <name evidence="7" type="ORF">CLV93_103271</name>
    <name evidence="6" type="ORF">JCM18694_36420</name>
</gene>
<dbReference type="OrthoDB" id="9804603at2"/>
<dbReference type="CDD" id="cd07034">
    <property type="entry name" value="TPP_PYR_PFOR_IOR-alpha_like"/>
    <property type="match status" value="1"/>
</dbReference>
<organism evidence="7 8">
    <name type="scientific">Prolixibacter denitrificans</name>
    <dbReference type="NCBI Taxonomy" id="1541063"/>
    <lineage>
        <taxon>Bacteria</taxon>
        <taxon>Pseudomonadati</taxon>
        <taxon>Bacteroidota</taxon>
        <taxon>Bacteroidia</taxon>
        <taxon>Marinilabiliales</taxon>
        <taxon>Prolixibacteraceae</taxon>
        <taxon>Prolixibacter</taxon>
    </lineage>
</organism>
<sequence length="537" mass="58518">MTKKLLLGAEAIGQGAIDGGMSGVYAYPGTPSTEITEYVQENTVAKERNIHREWSANEKTAMEAGLGMSYAGKRAMVCMKHVGLNVAADAFVNSAITGVNGGLIVTVADDPSMHSSQNEQDSRFYGKFSMLPILEPSNQQEAYEMARTGFELSEKLGVPVLLRITTRLAHSRAGVETVEPMPENTGSLPKDPRQFVLLPAIARKRYAGLLEKQDSFRESAEKASFNQYFDGEDKSLGIICCGITYNYLKENYPEECPYPHVKLSQYPLPEDMLKKLEEQVDEILVLEEGYPLVEEMLSGFFCRGRRILGRLDGTLPRMGELNPDHVANALGIKVKKGEKAPEVIANRPPALCKGCSHHDTYKALNLVMEPFGDGHVFSDIGCYTLGALPPYSSINSCVDMGASITMAKGAADAGLFPSVAVIGDSTFTHSGMTGLLDAVNEKTPITVLICDNESVSMTGGQDSAALGKIESICLGLGVDPDHLHTIEAHPKNHDKLVELLDREVNYEGVSVIVPRRECIQKAARRIRAEKMKSEQNA</sequence>
<keyword evidence="3" id="KW-0004">4Fe-4S</keyword>
<feature type="domain" description="Thiamine pyrophosphate enzyme TPP-binding" evidence="5">
    <location>
        <begin position="379"/>
        <end position="512"/>
    </location>
</feature>
<evidence type="ECO:0000256" key="3">
    <source>
        <dbReference type="PIRNR" id="PIRNR006439"/>
    </source>
</evidence>
<protein>
    <recommendedName>
        <fullName evidence="3">Indolepyruvate oxidoreductase subunit IorA</fullName>
        <shortName evidence="3">IOR</shortName>
        <ecNumber evidence="3">1.2.7.8</ecNumber>
    </recommendedName>
    <alternativeName>
        <fullName evidence="3">Indolepyruvate ferredoxin oxidoreductase subunit alpha</fullName>
    </alternativeName>
</protein>
<evidence type="ECO:0000256" key="1">
    <source>
        <dbReference type="ARBA" id="ARBA00022723"/>
    </source>
</evidence>
<proteinExistence type="predicted"/>
<dbReference type="SUPFAM" id="SSF52518">
    <property type="entry name" value="Thiamin diphosphate-binding fold (THDP-binding)"/>
    <property type="match status" value="2"/>
</dbReference>
<feature type="domain" description="Pyruvate flavodoxin/ferredoxin oxidoreductase pyrimidine binding" evidence="4">
    <location>
        <begin position="15"/>
        <end position="179"/>
    </location>
</feature>
<dbReference type="GO" id="GO:0051539">
    <property type="term" value="F:4 iron, 4 sulfur cluster binding"/>
    <property type="evidence" value="ECO:0007669"/>
    <property type="project" value="UniProtKB-UniRule"/>
</dbReference>
<keyword evidence="3" id="KW-0813">Transport</keyword>
<comment type="cofactor">
    <cofactor evidence="3">
        <name>[4Fe-4S] cluster</name>
        <dbReference type="ChEBI" id="CHEBI:49883"/>
    </cofactor>
    <text evidence="3">Binds 2 [4Fe-4S] clusters. In this family the first cluster has a non-standard and varying [4Fe-4S] binding motif CX(2)CX(2)CX(4-5)CP.</text>
</comment>
<dbReference type="Pfam" id="PF01855">
    <property type="entry name" value="POR_N"/>
    <property type="match status" value="1"/>
</dbReference>
<comment type="catalytic activity">
    <reaction evidence="3">
        <text>indole-3-pyruvate + 2 oxidized [2Fe-2S]-[ferredoxin] + CoA = (indol-3-yl)acetyl-CoA + 2 reduced [2Fe-2S]-[ferredoxin] + CO2 + H(+)</text>
        <dbReference type="Rhea" id="RHEA:12645"/>
        <dbReference type="Rhea" id="RHEA-COMP:10000"/>
        <dbReference type="Rhea" id="RHEA-COMP:10001"/>
        <dbReference type="ChEBI" id="CHEBI:15378"/>
        <dbReference type="ChEBI" id="CHEBI:16526"/>
        <dbReference type="ChEBI" id="CHEBI:17640"/>
        <dbReference type="ChEBI" id="CHEBI:33737"/>
        <dbReference type="ChEBI" id="CHEBI:33738"/>
        <dbReference type="ChEBI" id="CHEBI:57271"/>
        <dbReference type="ChEBI" id="CHEBI:57287"/>
        <dbReference type="EC" id="1.2.7.8"/>
    </reaction>
</comment>
<dbReference type="Proteomes" id="UP000240621">
    <property type="component" value="Unassembled WGS sequence"/>
</dbReference>
<dbReference type="PIRSF" id="PIRSF006439">
    <property type="entry name" value="Indolepyruvate_ferr_oxidored"/>
    <property type="match status" value="1"/>
</dbReference>
<dbReference type="InterPro" id="IPR029061">
    <property type="entry name" value="THDP-binding"/>
</dbReference>
<dbReference type="PANTHER" id="PTHR43710">
    <property type="entry name" value="2-HYDROXYACYL-COA LYASE"/>
    <property type="match status" value="1"/>
</dbReference>
<dbReference type="EC" id="1.2.7.8" evidence="3"/>
<evidence type="ECO:0000313" key="8">
    <source>
        <dbReference type="Proteomes" id="UP000240621"/>
    </source>
</evidence>
<evidence type="ECO:0000256" key="2">
    <source>
        <dbReference type="ARBA" id="ARBA00023002"/>
    </source>
</evidence>
<keyword evidence="2 3" id="KW-0560">Oxidoreductase</keyword>
<reference evidence="6 9" key="2">
    <citation type="submission" date="2019-10" db="EMBL/GenBank/DDBJ databases">
        <title>Prolixibacter strains distinguished by the presence of nitrate reductase genes were adept at nitrate-dependent anaerobic corrosion of metallic iron and carbon steel.</title>
        <authorList>
            <person name="Iino T."/>
            <person name="Shono N."/>
            <person name="Ito K."/>
            <person name="Nakamura R."/>
            <person name="Sueoka K."/>
            <person name="Harayama S."/>
            <person name="Ohkuma M."/>
        </authorList>
    </citation>
    <scope>NUCLEOTIDE SEQUENCE [LARGE SCALE GENOMIC DNA]</scope>
    <source>
        <strain evidence="6 9">MIC1-1</strain>
    </source>
</reference>
<dbReference type="GO" id="GO:0046872">
    <property type="term" value="F:metal ion binding"/>
    <property type="evidence" value="ECO:0007669"/>
    <property type="project" value="UniProtKB-UniRule"/>
</dbReference>
<dbReference type="EMBL" id="BLAU01000001">
    <property type="protein sequence ID" value="GET23396.1"/>
    <property type="molecule type" value="Genomic_DNA"/>
</dbReference>
<reference evidence="7 8" key="1">
    <citation type="submission" date="2018-03" db="EMBL/GenBank/DDBJ databases">
        <title>Genomic Encyclopedia of Archaeal and Bacterial Type Strains, Phase II (KMG-II): from individual species to whole genera.</title>
        <authorList>
            <person name="Goeker M."/>
        </authorList>
    </citation>
    <scope>NUCLEOTIDE SEQUENCE [LARGE SCALE GENOMIC DNA]</scope>
    <source>
        <strain evidence="7 8">DSM 27267</strain>
    </source>
</reference>
<comment type="function">
    <text evidence="3">Catalyzes the ferredoxin-dependent oxidative decarboxylation of arylpyruvates.</text>
</comment>
<dbReference type="Pfam" id="PF02775">
    <property type="entry name" value="TPP_enzyme_C"/>
    <property type="match status" value="1"/>
</dbReference>
<dbReference type="RefSeq" id="WP_106541681.1">
    <property type="nucleotide sequence ID" value="NZ_BLAU01000001.1"/>
</dbReference>
<dbReference type="GO" id="GO:0030976">
    <property type="term" value="F:thiamine pyrophosphate binding"/>
    <property type="evidence" value="ECO:0007669"/>
    <property type="project" value="InterPro"/>
</dbReference>
<evidence type="ECO:0000259" key="4">
    <source>
        <dbReference type="Pfam" id="PF01855"/>
    </source>
</evidence>
<keyword evidence="9" id="KW-1185">Reference proteome</keyword>
<evidence type="ECO:0000313" key="6">
    <source>
        <dbReference type="EMBL" id="GET23396.1"/>
    </source>
</evidence>
<evidence type="ECO:0000313" key="9">
    <source>
        <dbReference type="Proteomes" id="UP000396862"/>
    </source>
</evidence>
<keyword evidence="3" id="KW-0249">Electron transport</keyword>
<dbReference type="FunFam" id="3.40.50.970:FF:000039">
    <property type="entry name" value="Indolepyruvate oxidoreductase subunit IorA"/>
    <property type="match status" value="1"/>
</dbReference>
<keyword evidence="3" id="KW-0411">Iron-sulfur</keyword>
<dbReference type="InterPro" id="IPR045025">
    <property type="entry name" value="HACL1-like"/>
</dbReference>
<dbReference type="InterPro" id="IPR011766">
    <property type="entry name" value="TPP_enzyme_TPP-bd"/>
</dbReference>
<dbReference type="AlphaFoldDB" id="A0A2P8CFV6"/>
<dbReference type="GO" id="GO:0043805">
    <property type="term" value="F:indolepyruvate ferredoxin oxidoreductase activity"/>
    <property type="evidence" value="ECO:0007669"/>
    <property type="project" value="UniProtKB-UniRule"/>
</dbReference>
<dbReference type="PANTHER" id="PTHR43710:SF5">
    <property type="entry name" value="INDOLEPYRUVATE FERREDOXIN OXIDOREDUCTASE ALPHA SUBUNIT"/>
    <property type="match status" value="1"/>
</dbReference>